<keyword evidence="4" id="KW-1185">Reference proteome</keyword>
<dbReference type="Proteomes" id="UP000619033">
    <property type="component" value="Unassembled WGS sequence"/>
</dbReference>
<protein>
    <submittedName>
        <fullName evidence="3">DUF2235 domain-containing protein</fullName>
    </submittedName>
</protein>
<keyword evidence="1" id="KW-1133">Transmembrane helix</keyword>
<feature type="domain" description="T6SS Phospholipase effector Tle1-like catalytic" evidence="2">
    <location>
        <begin position="3"/>
        <end position="211"/>
    </location>
</feature>
<dbReference type="Pfam" id="PF09994">
    <property type="entry name" value="T6SS_Tle1-like_cat"/>
    <property type="match status" value="2"/>
</dbReference>
<evidence type="ECO:0000313" key="4">
    <source>
        <dbReference type="Proteomes" id="UP000619033"/>
    </source>
</evidence>
<dbReference type="EMBL" id="JAESVP010000008">
    <property type="protein sequence ID" value="MBL4929501.1"/>
    <property type="molecule type" value="Genomic_DNA"/>
</dbReference>
<dbReference type="AlphaFoldDB" id="A0A8J7MTV4"/>
<evidence type="ECO:0000313" key="3">
    <source>
        <dbReference type="EMBL" id="MBL4929501.1"/>
    </source>
</evidence>
<dbReference type="PANTHER" id="PTHR33840">
    <property type="match status" value="1"/>
</dbReference>
<reference evidence="3" key="1">
    <citation type="submission" date="2021-01" db="EMBL/GenBank/DDBJ databases">
        <title>Genome seq and assembly of Tabrizicola sp. KVB23.</title>
        <authorList>
            <person name="Chhetri G."/>
        </authorList>
    </citation>
    <scope>NUCLEOTIDE SEQUENCE</scope>
    <source>
        <strain evidence="3">KVB23</strain>
    </source>
</reference>
<feature type="domain" description="T6SS Phospholipase effector Tle1-like catalytic" evidence="2">
    <location>
        <begin position="268"/>
        <end position="367"/>
    </location>
</feature>
<gene>
    <name evidence="3" type="ORF">JI744_15460</name>
</gene>
<name>A0A8J7MTV4_9RHOB</name>
<evidence type="ECO:0000259" key="2">
    <source>
        <dbReference type="Pfam" id="PF09994"/>
    </source>
</evidence>
<comment type="caution">
    <text evidence="3">The sequence shown here is derived from an EMBL/GenBank/DDBJ whole genome shotgun (WGS) entry which is preliminary data.</text>
</comment>
<keyword evidence="1" id="KW-0812">Transmembrane</keyword>
<accession>A0A8J7MTV4</accession>
<evidence type="ECO:0000256" key="1">
    <source>
        <dbReference type="SAM" id="Phobius"/>
    </source>
</evidence>
<dbReference type="InterPro" id="IPR018712">
    <property type="entry name" value="Tle1-like_cat"/>
</dbReference>
<organism evidence="3 4">
    <name type="scientific">Fuscibacter oryzae</name>
    <dbReference type="NCBI Taxonomy" id="2803939"/>
    <lineage>
        <taxon>Bacteria</taxon>
        <taxon>Pseudomonadati</taxon>
        <taxon>Pseudomonadota</taxon>
        <taxon>Alphaproteobacteria</taxon>
        <taxon>Rhodobacterales</taxon>
        <taxon>Paracoccaceae</taxon>
        <taxon>Fuscibacter</taxon>
    </lineage>
</organism>
<feature type="transmembrane region" description="Helical" evidence="1">
    <location>
        <begin position="239"/>
        <end position="259"/>
    </location>
</feature>
<feature type="transmembrane region" description="Helical" evidence="1">
    <location>
        <begin position="214"/>
        <end position="233"/>
    </location>
</feature>
<dbReference type="RefSeq" id="WP_202662032.1">
    <property type="nucleotide sequence ID" value="NZ_JAESVP010000008.1"/>
</dbReference>
<keyword evidence="1" id="KW-0472">Membrane</keyword>
<sequence>MEKNILIYADGTGQSSGVRFDERRSNIYKMYRATRCGPESTVDPTKQFAYYDAGIGTLPPGLGFFGAIGKKIYNVVCQATGLGLTKNIVDCYAEIVRTWSPGDRIWLFGFSRGAYTVRCLGGVIALCGVPTRMKDGSPLKRDTASCQRIAREAVTKIYQHVSSPRDTAYLHQRAALAKRFRTEYSSGNSEHPNVYPHFVGVFDTVASLASWGSIFVAATLGVTALLVAGTIGWWLTGGFWIWVASLGAFCTFLGTVLYLKTHLKVAFGLPEFHLLRTLHLTEFKMQFYDRTLNINVGWARHALAIDERRRDFDRVSWGHPGEWRQVGRGEPPWFEQIWFAGNHSDIGGSYPEDQSRLSDIALGWMVAAAQSVPGNLQLDGSVLRTYPSALGMQHDETRSLAFRFAKKIDRKIHPEAIVHPTVYERFGATGVLHYDLERPYRPEGLRGHGKLSNHFEALMDASVSNKSST</sequence>
<dbReference type="PANTHER" id="PTHR33840:SF1">
    <property type="entry name" value="TLE1 PHOSPHOLIPASE DOMAIN-CONTAINING PROTEIN"/>
    <property type="match status" value="1"/>
</dbReference>
<proteinExistence type="predicted"/>